<name>A0A936Z9F2_9HYPH</name>
<organism evidence="4 5">
    <name type="scientific">Microvirga aerilata</name>
    <dbReference type="NCBI Taxonomy" id="670292"/>
    <lineage>
        <taxon>Bacteria</taxon>
        <taxon>Pseudomonadati</taxon>
        <taxon>Pseudomonadota</taxon>
        <taxon>Alphaproteobacteria</taxon>
        <taxon>Hyphomicrobiales</taxon>
        <taxon>Methylobacteriaceae</taxon>
        <taxon>Microvirga</taxon>
    </lineage>
</organism>
<dbReference type="Proteomes" id="UP000605848">
    <property type="component" value="Unassembled WGS sequence"/>
</dbReference>
<evidence type="ECO:0000313" key="4">
    <source>
        <dbReference type="EMBL" id="MBL0405322.1"/>
    </source>
</evidence>
<protein>
    <submittedName>
        <fullName evidence="4">Carbohydrate kinase family protein</fullName>
    </submittedName>
</protein>
<comment type="caution">
    <text evidence="4">The sequence shown here is derived from an EMBL/GenBank/DDBJ whole genome shotgun (WGS) entry which is preliminary data.</text>
</comment>
<dbReference type="InterPro" id="IPR011611">
    <property type="entry name" value="PfkB_dom"/>
</dbReference>
<dbReference type="Pfam" id="PF00294">
    <property type="entry name" value="PfkB"/>
    <property type="match status" value="1"/>
</dbReference>
<dbReference type="GO" id="GO:0016301">
    <property type="term" value="F:kinase activity"/>
    <property type="evidence" value="ECO:0007669"/>
    <property type="project" value="UniProtKB-KW"/>
</dbReference>
<dbReference type="CDD" id="cd01941">
    <property type="entry name" value="YeiC_kinase_like"/>
    <property type="match status" value="1"/>
</dbReference>
<keyword evidence="1" id="KW-0808">Transferase</keyword>
<dbReference type="InterPro" id="IPR002173">
    <property type="entry name" value="Carboh/pur_kinase_PfkB_CS"/>
</dbReference>
<feature type="domain" description="Carbohydrate kinase PfkB" evidence="3">
    <location>
        <begin position="7"/>
        <end position="290"/>
    </location>
</feature>
<dbReference type="PROSITE" id="PS00583">
    <property type="entry name" value="PFKB_KINASES_1"/>
    <property type="match status" value="1"/>
</dbReference>
<reference evidence="4" key="1">
    <citation type="submission" date="2021-01" db="EMBL/GenBank/DDBJ databases">
        <title>Microvirga sp.</title>
        <authorList>
            <person name="Kim M.K."/>
        </authorList>
    </citation>
    <scope>NUCLEOTIDE SEQUENCE</scope>
    <source>
        <strain evidence="4">5420S-16</strain>
    </source>
</reference>
<keyword evidence="5" id="KW-1185">Reference proteome</keyword>
<dbReference type="EMBL" id="JAEQMY010000020">
    <property type="protein sequence ID" value="MBL0405322.1"/>
    <property type="molecule type" value="Genomic_DNA"/>
</dbReference>
<sequence length="317" mass="33235">MEPEASRVVCIGGAAVDRKYRALDPVRPGTSNPVTSERSFGGVARNVAENIARLGAQVSLVTILGDDENGRAVLEDLRRLHIDAGHVAILGEHATAEYIAVLQPDGDLAFGLADMAIFDSLTPALLREALADLSSAWIFADCNMPSETLHELIRLARRQPTMLALDAVSTPKVMRLPRDLAGVGVLFLNRDEAQAFLGHPSPSPEAAAEELLARGAQRVVLTLGAEGLVAADRSGPVRIGAVEAQVADATGAGDALIAATLVAMLNGRSLAEAARLGTAAAALTVESTASVRPDLSLPLLETALSRRAHRSFEREPG</sequence>
<accession>A0A936Z9F2</accession>
<proteinExistence type="predicted"/>
<evidence type="ECO:0000256" key="2">
    <source>
        <dbReference type="ARBA" id="ARBA00022777"/>
    </source>
</evidence>
<dbReference type="PANTHER" id="PTHR10584:SF166">
    <property type="entry name" value="RIBOKINASE"/>
    <property type="match status" value="1"/>
</dbReference>
<gene>
    <name evidence="4" type="ORF">JKG68_15230</name>
</gene>
<dbReference type="AlphaFoldDB" id="A0A936Z9F2"/>
<evidence type="ECO:0000256" key="1">
    <source>
        <dbReference type="ARBA" id="ARBA00022679"/>
    </source>
</evidence>
<evidence type="ECO:0000259" key="3">
    <source>
        <dbReference type="Pfam" id="PF00294"/>
    </source>
</evidence>
<dbReference type="SUPFAM" id="SSF53613">
    <property type="entry name" value="Ribokinase-like"/>
    <property type="match status" value="1"/>
</dbReference>
<dbReference type="PANTHER" id="PTHR10584">
    <property type="entry name" value="SUGAR KINASE"/>
    <property type="match status" value="1"/>
</dbReference>
<dbReference type="RefSeq" id="WP_202060995.1">
    <property type="nucleotide sequence ID" value="NZ_JAEQMY010000020.1"/>
</dbReference>
<keyword evidence="2 4" id="KW-0418">Kinase</keyword>
<dbReference type="InterPro" id="IPR029056">
    <property type="entry name" value="Ribokinase-like"/>
</dbReference>
<dbReference type="Gene3D" id="3.40.1190.20">
    <property type="match status" value="1"/>
</dbReference>
<evidence type="ECO:0000313" key="5">
    <source>
        <dbReference type="Proteomes" id="UP000605848"/>
    </source>
</evidence>